<keyword evidence="2" id="KW-1185">Reference proteome</keyword>
<protein>
    <submittedName>
        <fullName evidence="1">Uncharacterized protein</fullName>
    </submittedName>
</protein>
<sequence length="67" mass="7344">MQRRQPSRRTALKLADAGAFSLATGIGTRSSFANPRGDGFITASILGALPHLHPWEYRTMISELCRS</sequence>
<dbReference type="InterPro" id="IPR006311">
    <property type="entry name" value="TAT_signal"/>
</dbReference>
<dbReference type="EMBL" id="CP049056">
    <property type="protein sequence ID" value="QIE56631.1"/>
    <property type="molecule type" value="Genomic_DNA"/>
</dbReference>
<dbReference type="Proteomes" id="UP000503336">
    <property type="component" value="Chromosome"/>
</dbReference>
<accession>A0A7L5BYU0</accession>
<reference evidence="1 2" key="1">
    <citation type="submission" date="2020-02" db="EMBL/GenBank/DDBJ databases">
        <title>complete genome sequence of Rhodobacteraceae bacterium.</title>
        <authorList>
            <person name="Park J."/>
            <person name="Kim Y.-S."/>
            <person name="Kim K.-H."/>
        </authorList>
    </citation>
    <scope>NUCLEOTIDE SEQUENCE [LARGE SCALE GENOMIC DNA]</scope>
    <source>
        <strain evidence="1 2">RR4-56</strain>
    </source>
</reference>
<organism evidence="1 2">
    <name type="scientific">Pikeienuella piscinae</name>
    <dbReference type="NCBI Taxonomy" id="2748098"/>
    <lineage>
        <taxon>Bacteria</taxon>
        <taxon>Pseudomonadati</taxon>
        <taxon>Pseudomonadota</taxon>
        <taxon>Alphaproteobacteria</taxon>
        <taxon>Rhodobacterales</taxon>
        <taxon>Paracoccaceae</taxon>
        <taxon>Pikeienuella</taxon>
    </lineage>
</organism>
<dbReference type="KEGG" id="hdh:G5B40_15030"/>
<proteinExistence type="predicted"/>
<dbReference type="RefSeq" id="WP_165100135.1">
    <property type="nucleotide sequence ID" value="NZ_CP049056.1"/>
</dbReference>
<dbReference type="AlphaFoldDB" id="A0A7L5BYU0"/>
<evidence type="ECO:0000313" key="2">
    <source>
        <dbReference type="Proteomes" id="UP000503336"/>
    </source>
</evidence>
<evidence type="ECO:0000313" key="1">
    <source>
        <dbReference type="EMBL" id="QIE56631.1"/>
    </source>
</evidence>
<gene>
    <name evidence="1" type="ORF">G5B40_15030</name>
</gene>
<name>A0A7L5BYU0_9RHOB</name>
<dbReference type="PROSITE" id="PS51318">
    <property type="entry name" value="TAT"/>
    <property type="match status" value="1"/>
</dbReference>